<dbReference type="Proteomes" id="UP000749646">
    <property type="component" value="Unassembled WGS sequence"/>
</dbReference>
<reference evidence="1" key="1">
    <citation type="journal article" date="2020" name="Fungal Divers.">
        <title>Resolving the Mortierellaceae phylogeny through synthesis of multi-gene phylogenetics and phylogenomics.</title>
        <authorList>
            <person name="Vandepol N."/>
            <person name="Liber J."/>
            <person name="Desiro A."/>
            <person name="Na H."/>
            <person name="Kennedy M."/>
            <person name="Barry K."/>
            <person name="Grigoriev I.V."/>
            <person name="Miller A.N."/>
            <person name="O'Donnell K."/>
            <person name="Stajich J.E."/>
            <person name="Bonito G."/>
        </authorList>
    </citation>
    <scope>NUCLEOTIDE SEQUENCE</scope>
    <source>
        <strain evidence="1">MES-2147</strain>
    </source>
</reference>
<sequence length="79" mass="8828">MIEAGKADLRVCERVTGMDIGQSEEDEAQAMVSAITTLELNFERLSLLVDIGENGSRYIKMESICFEPLTLKELEFIEG</sequence>
<gene>
    <name evidence="1" type="ORF">BGZ65_007772</name>
</gene>
<name>A0A9P6J5G0_9FUNG</name>
<comment type="caution">
    <text evidence="1">The sequence shown here is derived from an EMBL/GenBank/DDBJ whole genome shotgun (WGS) entry which is preliminary data.</text>
</comment>
<protein>
    <submittedName>
        <fullName evidence="1">Uncharacterized protein</fullName>
    </submittedName>
</protein>
<evidence type="ECO:0000313" key="2">
    <source>
        <dbReference type="Proteomes" id="UP000749646"/>
    </source>
</evidence>
<dbReference type="AlphaFoldDB" id="A0A9P6J5G0"/>
<proteinExistence type="predicted"/>
<accession>A0A9P6J5G0</accession>
<dbReference type="EMBL" id="JAAAHW010006352">
    <property type="protein sequence ID" value="KAF9962822.1"/>
    <property type="molecule type" value="Genomic_DNA"/>
</dbReference>
<keyword evidence="2" id="KW-1185">Reference proteome</keyword>
<organism evidence="1 2">
    <name type="scientific">Modicella reniformis</name>
    <dbReference type="NCBI Taxonomy" id="1440133"/>
    <lineage>
        <taxon>Eukaryota</taxon>
        <taxon>Fungi</taxon>
        <taxon>Fungi incertae sedis</taxon>
        <taxon>Mucoromycota</taxon>
        <taxon>Mortierellomycotina</taxon>
        <taxon>Mortierellomycetes</taxon>
        <taxon>Mortierellales</taxon>
        <taxon>Mortierellaceae</taxon>
        <taxon>Modicella</taxon>
    </lineage>
</organism>
<evidence type="ECO:0000313" key="1">
    <source>
        <dbReference type="EMBL" id="KAF9962822.1"/>
    </source>
</evidence>